<proteinExistence type="predicted"/>
<sequence>MSIDQVNPLITLPLHQCMVYFTINRMIEPIYTLPASRGQFLFIFTNQSSCTISSIMAAGVEPKVVLAIKISPMLVGGELLRHVNLFNI</sequence>
<accession>A0A816JY44</accession>
<gene>
    <name evidence="1" type="ORF">DARMORV10_C04P33440.1</name>
</gene>
<reference evidence="1" key="1">
    <citation type="submission" date="2021-01" db="EMBL/GenBank/DDBJ databases">
        <authorList>
            <consortium name="Genoscope - CEA"/>
            <person name="William W."/>
        </authorList>
    </citation>
    <scope>NUCLEOTIDE SEQUENCE</scope>
</reference>
<dbReference type="EMBL" id="HG994368">
    <property type="protein sequence ID" value="CAF1847170.1"/>
    <property type="molecule type" value="Genomic_DNA"/>
</dbReference>
<dbReference type="AlphaFoldDB" id="A0A816JY44"/>
<organism evidence="1">
    <name type="scientific">Brassica napus</name>
    <name type="common">Rape</name>
    <dbReference type="NCBI Taxonomy" id="3708"/>
    <lineage>
        <taxon>Eukaryota</taxon>
        <taxon>Viridiplantae</taxon>
        <taxon>Streptophyta</taxon>
        <taxon>Embryophyta</taxon>
        <taxon>Tracheophyta</taxon>
        <taxon>Spermatophyta</taxon>
        <taxon>Magnoliopsida</taxon>
        <taxon>eudicotyledons</taxon>
        <taxon>Gunneridae</taxon>
        <taxon>Pentapetalae</taxon>
        <taxon>rosids</taxon>
        <taxon>malvids</taxon>
        <taxon>Brassicales</taxon>
        <taxon>Brassicaceae</taxon>
        <taxon>Brassiceae</taxon>
        <taxon>Brassica</taxon>
    </lineage>
</organism>
<name>A0A816JY44_BRANA</name>
<protein>
    <submittedName>
        <fullName evidence="1">(rape) hypothetical protein</fullName>
    </submittedName>
</protein>
<evidence type="ECO:0000313" key="1">
    <source>
        <dbReference type="EMBL" id="CAF1847170.1"/>
    </source>
</evidence>
<dbReference type="Proteomes" id="UP001295469">
    <property type="component" value="Chromosome C04"/>
</dbReference>